<evidence type="ECO:0000313" key="2">
    <source>
        <dbReference type="Proteomes" id="UP001163321"/>
    </source>
</evidence>
<accession>A0ACC0WDG9</accession>
<sequence length="381" mass="42962">MATGRAGAGKRLSSTSAVVRLFDRHAHLPFPLSVWIAPRKHAARFLLFFRISLVVLDCILHQLAHLARHGTSEPARLNESPLCPSLYHTWLKPMTWAKPLLKGTSGLFRRRIFRDSVHKFEPLLDARPDQKDFAVPPVTNSTKALFADGEPKAMEEALAKCKREHATMKGVVIVLMLLLAFYHVKGQGQDVKRPFRMKVDVDCNMRPHVQALGRANPVGFFTASTELEWMHLDGIDMGTTCFWTLARRTSCTLEANVKDTMKMAGRTVTADRKLHANTCYVRVAHSITSDVGVADVMHYPFQKQHGLTSESCTHKVLSIESVHVYKALPHLAPSVTIFSRRSTRLAIPWHTRWTRPLETNYLVHLCSCARAWAGLEARKSF</sequence>
<protein>
    <submittedName>
        <fullName evidence="1">Uncharacterized protein</fullName>
    </submittedName>
</protein>
<dbReference type="EMBL" id="CM047581">
    <property type="protein sequence ID" value="KAI9916807.1"/>
    <property type="molecule type" value="Genomic_DNA"/>
</dbReference>
<comment type="caution">
    <text evidence="1">The sequence shown here is derived from an EMBL/GenBank/DDBJ whole genome shotgun (WGS) entry which is preliminary data.</text>
</comment>
<keyword evidence="2" id="KW-1185">Reference proteome</keyword>
<name>A0ACC0WDG9_9STRA</name>
<evidence type="ECO:0000313" key="1">
    <source>
        <dbReference type="EMBL" id="KAI9916807.1"/>
    </source>
</evidence>
<gene>
    <name evidence="1" type="ORF">PsorP6_017965</name>
</gene>
<dbReference type="Proteomes" id="UP001163321">
    <property type="component" value="Chromosome 2"/>
</dbReference>
<reference evidence="1 2" key="1">
    <citation type="journal article" date="2022" name="bioRxiv">
        <title>The genome of the oomycete Peronosclerospora sorghi, a cosmopolitan pathogen of maize and sorghum, is inflated with dispersed pseudogenes.</title>
        <authorList>
            <person name="Fletcher K."/>
            <person name="Martin F."/>
            <person name="Isakeit T."/>
            <person name="Cavanaugh K."/>
            <person name="Magill C."/>
            <person name="Michelmore R."/>
        </authorList>
    </citation>
    <scope>NUCLEOTIDE SEQUENCE [LARGE SCALE GENOMIC DNA]</scope>
    <source>
        <strain evidence="1">P6</strain>
    </source>
</reference>
<organism evidence="1 2">
    <name type="scientific">Peronosclerospora sorghi</name>
    <dbReference type="NCBI Taxonomy" id="230839"/>
    <lineage>
        <taxon>Eukaryota</taxon>
        <taxon>Sar</taxon>
        <taxon>Stramenopiles</taxon>
        <taxon>Oomycota</taxon>
        <taxon>Peronosporomycetes</taxon>
        <taxon>Peronosporales</taxon>
        <taxon>Peronosporaceae</taxon>
        <taxon>Peronosclerospora</taxon>
    </lineage>
</organism>
<proteinExistence type="predicted"/>